<comment type="caution">
    <text evidence="3">The sequence shown here is derived from an EMBL/GenBank/DDBJ whole genome shotgun (WGS) entry which is preliminary data.</text>
</comment>
<gene>
    <name evidence="3" type="ORF">GGQ96_004113</name>
</gene>
<dbReference type="InterPro" id="IPR013424">
    <property type="entry name" value="Ice-binding_C"/>
</dbReference>
<accession>A0A7W7EZM1</accession>
<name>A0A7W7EZM1_9SPHN</name>
<feature type="domain" description="Ice-binding protein C-terminal" evidence="2">
    <location>
        <begin position="140"/>
        <end position="164"/>
    </location>
</feature>
<dbReference type="NCBIfam" id="NF035944">
    <property type="entry name" value="PEPxxWA-CTERM"/>
    <property type="match status" value="1"/>
</dbReference>
<keyword evidence="1" id="KW-0732">Signal</keyword>
<dbReference type="NCBIfam" id="TIGR02595">
    <property type="entry name" value="PEP_CTERM"/>
    <property type="match status" value="1"/>
</dbReference>
<proteinExistence type="predicted"/>
<reference evidence="3 4" key="1">
    <citation type="submission" date="2020-08" db="EMBL/GenBank/DDBJ databases">
        <title>Genomic Encyclopedia of Type Strains, Phase IV (KMG-IV): sequencing the most valuable type-strain genomes for metagenomic binning, comparative biology and taxonomic classification.</title>
        <authorList>
            <person name="Goeker M."/>
        </authorList>
    </citation>
    <scope>NUCLEOTIDE SEQUENCE [LARGE SCALE GENOMIC DNA]</scope>
    <source>
        <strain evidence="3 4">DSM 15867</strain>
    </source>
</reference>
<dbReference type="AlphaFoldDB" id="A0A7W7EZM1"/>
<sequence length="173" mass="18304">MKPSFTVAALSTGLMPAPSMAATLMFDFSTQEPFAGGRVAFSLISATLLPMETFIQASTLSSFTLGVARVHFMDACFTTVPGSSNSVACDAVEVIVNTSFGSTLLTRHLQDGALSMVGSYTSVQPTSFPGTMVVSEVAGAIPEPTTWVMMLLGFSMVAGATRYRHRLLLITFI</sequence>
<organism evidence="3 4">
    <name type="scientific">Sphingomonas abaci</name>
    <dbReference type="NCBI Taxonomy" id="237611"/>
    <lineage>
        <taxon>Bacteria</taxon>
        <taxon>Pseudomonadati</taxon>
        <taxon>Pseudomonadota</taxon>
        <taxon>Alphaproteobacteria</taxon>
        <taxon>Sphingomonadales</taxon>
        <taxon>Sphingomonadaceae</taxon>
        <taxon>Sphingomonas</taxon>
    </lineage>
</organism>
<keyword evidence="4" id="KW-1185">Reference proteome</keyword>
<dbReference type="Proteomes" id="UP000574769">
    <property type="component" value="Unassembled WGS sequence"/>
</dbReference>
<evidence type="ECO:0000313" key="3">
    <source>
        <dbReference type="EMBL" id="MBB4619953.1"/>
    </source>
</evidence>
<evidence type="ECO:0000313" key="4">
    <source>
        <dbReference type="Proteomes" id="UP000574769"/>
    </source>
</evidence>
<dbReference type="EMBL" id="JACHNY010000020">
    <property type="protein sequence ID" value="MBB4619953.1"/>
    <property type="molecule type" value="Genomic_DNA"/>
</dbReference>
<feature type="signal peptide" evidence="1">
    <location>
        <begin position="1"/>
        <end position="21"/>
    </location>
</feature>
<protein>
    <recommendedName>
        <fullName evidence="2">Ice-binding protein C-terminal domain-containing protein</fullName>
    </recommendedName>
</protein>
<evidence type="ECO:0000259" key="2">
    <source>
        <dbReference type="Pfam" id="PF07589"/>
    </source>
</evidence>
<feature type="chain" id="PRO_5031340500" description="Ice-binding protein C-terminal domain-containing protein" evidence="1">
    <location>
        <begin position="22"/>
        <end position="173"/>
    </location>
</feature>
<evidence type="ECO:0000256" key="1">
    <source>
        <dbReference type="SAM" id="SignalP"/>
    </source>
</evidence>
<dbReference type="Pfam" id="PF07589">
    <property type="entry name" value="PEP-CTERM"/>
    <property type="match status" value="1"/>
</dbReference>